<name>A0A1S3JY85_LINAN</name>
<dbReference type="SUPFAM" id="SSF117281">
    <property type="entry name" value="Kelch motif"/>
    <property type="match status" value="2"/>
</dbReference>
<sequence>MSGGIVSSRAPTPRTGHVAIAYDHYMFVWGGYQNELTERYLSPDELWIYDSYLDSWQLRILEPEEDTSINCPPGTSGASAVLKGDAVYLFGGHCYAGNTNELYRLNLQEFCWEYVHSYSLKPSPRDKLSMWEYGNSLYVFGGFGPPLEGYLKEHGIWIPDESSSSYRGWNNQLLVFDLKTRMWSNPKCSGPVPSPRAAHAATRVGNKVYLFGGRHCSQRLNDLHCLNLDTMTWSGSLHTGGSIPVGRSWHTFSAVSSTEIFLYGGFTQDNDTLCDGWVLNVDKLMWQQLNFTKKERRLWHSTCVTNQNDVLIFGGCCNNILSDDEPSLLTNSLLVFRLTPKSLFRLSLDATFKYRAQLYCEWTSLPKPIFELLEAKASAKDDSTQKYDRQQGHGVCVLS</sequence>
<protein>
    <submittedName>
        <fullName evidence="4">Kelch domain-containing protein 2-like</fullName>
    </submittedName>
</protein>
<dbReference type="RefSeq" id="XP_013415014.1">
    <property type="nucleotide sequence ID" value="XM_013559560.1"/>
</dbReference>
<proteinExistence type="predicted"/>
<dbReference type="Proteomes" id="UP000085678">
    <property type="component" value="Unplaced"/>
</dbReference>
<dbReference type="PANTHER" id="PTHR46228">
    <property type="entry name" value="KELCH DOMAIN-CONTAINING PROTEIN"/>
    <property type="match status" value="1"/>
</dbReference>
<keyword evidence="2" id="KW-0677">Repeat</keyword>
<dbReference type="STRING" id="7574.A0A1S3JY85"/>
<accession>A0A1S3JY85</accession>
<keyword evidence="1" id="KW-0880">Kelch repeat</keyword>
<dbReference type="InParanoid" id="A0A1S3JY85"/>
<organism evidence="3 4">
    <name type="scientific">Lingula anatina</name>
    <name type="common">Brachiopod</name>
    <name type="synonym">Lingula unguis</name>
    <dbReference type="NCBI Taxonomy" id="7574"/>
    <lineage>
        <taxon>Eukaryota</taxon>
        <taxon>Metazoa</taxon>
        <taxon>Spiralia</taxon>
        <taxon>Lophotrochozoa</taxon>
        <taxon>Brachiopoda</taxon>
        <taxon>Linguliformea</taxon>
        <taxon>Lingulata</taxon>
        <taxon>Lingulida</taxon>
        <taxon>Linguloidea</taxon>
        <taxon>Lingulidae</taxon>
        <taxon>Lingula</taxon>
    </lineage>
</organism>
<dbReference type="AlphaFoldDB" id="A0A1S3JY85"/>
<evidence type="ECO:0000313" key="3">
    <source>
        <dbReference type="Proteomes" id="UP000085678"/>
    </source>
</evidence>
<dbReference type="InterPro" id="IPR015915">
    <property type="entry name" value="Kelch-typ_b-propeller"/>
</dbReference>
<dbReference type="GeneID" id="106176961"/>
<dbReference type="KEGG" id="lak:106176961"/>
<keyword evidence="3" id="KW-1185">Reference proteome</keyword>
<dbReference type="PANTHER" id="PTHR46228:SF2">
    <property type="entry name" value="KELCH REPEAT PROTEIN (AFU_ORTHOLOGUE AFUA_4G14350)"/>
    <property type="match status" value="1"/>
</dbReference>
<evidence type="ECO:0000256" key="2">
    <source>
        <dbReference type="ARBA" id="ARBA00022737"/>
    </source>
</evidence>
<reference evidence="4" key="1">
    <citation type="submission" date="2025-08" db="UniProtKB">
        <authorList>
            <consortium name="RefSeq"/>
        </authorList>
    </citation>
    <scope>IDENTIFICATION</scope>
    <source>
        <tissue evidence="4">Gonads</tissue>
    </source>
</reference>
<dbReference type="Pfam" id="PF24681">
    <property type="entry name" value="Kelch_KLHDC2_KLHL20_DRC7"/>
    <property type="match status" value="1"/>
</dbReference>
<gene>
    <name evidence="4" type="primary">LOC106176961</name>
</gene>
<evidence type="ECO:0000256" key="1">
    <source>
        <dbReference type="ARBA" id="ARBA00022441"/>
    </source>
</evidence>
<evidence type="ECO:0000313" key="4">
    <source>
        <dbReference type="RefSeq" id="XP_013415014.1"/>
    </source>
</evidence>
<dbReference type="OrthoDB" id="432528at2759"/>
<dbReference type="OMA" id="MGKLLQF"/>
<dbReference type="Gene3D" id="2.120.10.80">
    <property type="entry name" value="Kelch-type beta propeller"/>
    <property type="match status" value="2"/>
</dbReference>